<feature type="compositionally biased region" description="Basic residues" evidence="1">
    <location>
        <begin position="53"/>
        <end position="69"/>
    </location>
</feature>
<dbReference type="Proteomes" id="UP000803884">
    <property type="component" value="Unassembled WGS sequence"/>
</dbReference>
<evidence type="ECO:0000313" key="3">
    <source>
        <dbReference type="Proteomes" id="UP000803884"/>
    </source>
</evidence>
<keyword evidence="3" id="KW-1185">Reference proteome</keyword>
<comment type="caution">
    <text evidence="2">The sequence shown here is derived from an EMBL/GenBank/DDBJ whole genome shotgun (WGS) entry which is preliminary data.</text>
</comment>
<dbReference type="InterPro" id="IPR013078">
    <property type="entry name" value="His_Pase_superF_clade-1"/>
</dbReference>
<dbReference type="SUPFAM" id="SSF53254">
    <property type="entry name" value="Phosphoglycerate mutase-like"/>
    <property type="match status" value="1"/>
</dbReference>
<dbReference type="RefSeq" id="XP_069227310.1">
    <property type="nucleotide sequence ID" value="XM_069375840.1"/>
</dbReference>
<feature type="region of interest" description="Disordered" evidence="1">
    <location>
        <begin position="53"/>
        <end position="85"/>
    </location>
</feature>
<dbReference type="Pfam" id="PF00300">
    <property type="entry name" value="His_Phos_1"/>
    <property type="match status" value="1"/>
</dbReference>
<gene>
    <name evidence="2" type="ORF">WHR41_07235</name>
</gene>
<dbReference type="InterPro" id="IPR050275">
    <property type="entry name" value="PGM_Phosphatase"/>
</dbReference>
<dbReference type="AlphaFoldDB" id="A0AB34KGZ4"/>
<organism evidence="2 3">
    <name type="scientific">Cladosporium halotolerans</name>
    <dbReference type="NCBI Taxonomy" id="1052096"/>
    <lineage>
        <taxon>Eukaryota</taxon>
        <taxon>Fungi</taxon>
        <taxon>Dikarya</taxon>
        <taxon>Ascomycota</taxon>
        <taxon>Pezizomycotina</taxon>
        <taxon>Dothideomycetes</taxon>
        <taxon>Dothideomycetidae</taxon>
        <taxon>Cladosporiales</taxon>
        <taxon>Cladosporiaceae</taxon>
        <taxon>Cladosporium</taxon>
    </lineage>
</organism>
<accession>A0AB34KGZ4</accession>
<dbReference type="PANTHER" id="PTHR48100">
    <property type="entry name" value="BROAD-SPECIFICITY PHOSPHATASE YOR283W-RELATED"/>
    <property type="match status" value="1"/>
</dbReference>
<dbReference type="GO" id="GO:0016791">
    <property type="term" value="F:phosphatase activity"/>
    <property type="evidence" value="ECO:0007669"/>
    <property type="project" value="TreeGrafter"/>
</dbReference>
<feature type="region of interest" description="Disordered" evidence="1">
    <location>
        <begin position="295"/>
        <end position="339"/>
    </location>
</feature>
<dbReference type="InterPro" id="IPR029033">
    <property type="entry name" value="His_PPase_superfam"/>
</dbReference>
<sequence>MVDLLSPLRAHLQVNAAPSLAPRHRPLGLAGGIQKPHAKLASLTQCLRCFLPRRPRPRHPTTPKYSHHSSLHEKPSSHSSASTSTMAPTIHLVRHAQGFHNLCEENHKIHDPLLTPVGKQQCADLQDDFPHHGGVDLIVASPIRRTIYTSLLGFDKDLHNKGLKVIALPELQETSDLPCDTGSAPEELAKEFADKPVDLGLVKEGWNVKAGKWAATREAIAERAKEAREWLRSRPEQEIVVVTHGGLLHYLTEDWGASDKFPGTGWANTEFRSYHWDESRPYSAHLLETDESLKRRSAKPLDHNETTQLKHTESPHAAQEAAHHAESEAKRASDITKKV</sequence>
<evidence type="ECO:0000256" key="1">
    <source>
        <dbReference type="SAM" id="MobiDB-lite"/>
    </source>
</evidence>
<dbReference type="CDD" id="cd07067">
    <property type="entry name" value="HP_PGM_like"/>
    <property type="match status" value="1"/>
</dbReference>
<protein>
    <submittedName>
        <fullName evidence="2">Uncharacterized protein</fullName>
    </submittedName>
</protein>
<proteinExistence type="predicted"/>
<dbReference type="EMBL" id="JAAQHG020000028">
    <property type="protein sequence ID" value="KAL1584204.1"/>
    <property type="molecule type" value="Genomic_DNA"/>
</dbReference>
<dbReference type="Gene3D" id="3.40.50.1240">
    <property type="entry name" value="Phosphoglycerate mutase-like"/>
    <property type="match status" value="1"/>
</dbReference>
<dbReference type="GeneID" id="96008678"/>
<dbReference type="GO" id="GO:0005737">
    <property type="term" value="C:cytoplasm"/>
    <property type="evidence" value="ECO:0007669"/>
    <property type="project" value="TreeGrafter"/>
</dbReference>
<feature type="compositionally biased region" description="Basic and acidic residues" evidence="1">
    <location>
        <begin position="295"/>
        <end position="314"/>
    </location>
</feature>
<dbReference type="SMART" id="SM00855">
    <property type="entry name" value="PGAM"/>
    <property type="match status" value="1"/>
</dbReference>
<dbReference type="PANTHER" id="PTHR48100:SF54">
    <property type="entry name" value="PHOSPHATASE SPAC5H10.03-RELATED"/>
    <property type="match status" value="1"/>
</dbReference>
<feature type="compositionally biased region" description="Basic and acidic residues" evidence="1">
    <location>
        <begin position="321"/>
        <end position="339"/>
    </location>
</feature>
<reference evidence="2 3" key="1">
    <citation type="journal article" date="2020" name="Microbiol. Resour. Announc.">
        <title>Draft Genome Sequence of a Cladosporium Species Isolated from the Mesophotic Ascidian Didemnum maculosum.</title>
        <authorList>
            <person name="Gioti A."/>
            <person name="Siaperas R."/>
            <person name="Nikolaivits E."/>
            <person name="Le Goff G."/>
            <person name="Ouazzani J."/>
            <person name="Kotoulas G."/>
            <person name="Topakas E."/>
        </authorList>
    </citation>
    <scope>NUCLEOTIDE SEQUENCE [LARGE SCALE GENOMIC DNA]</scope>
    <source>
        <strain evidence="2 3">TM138-S3</strain>
    </source>
</reference>
<evidence type="ECO:0000313" key="2">
    <source>
        <dbReference type="EMBL" id="KAL1584204.1"/>
    </source>
</evidence>
<name>A0AB34KGZ4_9PEZI</name>